<evidence type="ECO:0000313" key="2">
    <source>
        <dbReference type="Proteomes" id="UP000238916"/>
    </source>
</evidence>
<dbReference type="AlphaFoldDB" id="A0A2U3LP85"/>
<evidence type="ECO:0000313" key="1">
    <source>
        <dbReference type="EMBL" id="SPF53710.1"/>
    </source>
</evidence>
<reference evidence="2" key="1">
    <citation type="submission" date="2018-02" db="EMBL/GenBank/DDBJ databases">
        <authorList>
            <person name="Hausmann B."/>
        </authorList>
    </citation>
    <scope>NUCLEOTIDE SEQUENCE [LARGE SCALE GENOMIC DNA]</scope>
    <source>
        <strain evidence="2">Peat soil MAG SbF1</strain>
    </source>
</reference>
<sequence>MAYREMTQEEQDKTHGFMVKVIDMADEMEIFKTEFTSALASLIITKIGNEADNPFEGLISYGHLFLDMAMKYKNESRSKETQE</sequence>
<organism evidence="1 2">
    <name type="scientific">Candidatus Desulfosporosinus infrequens</name>
    <dbReference type="NCBI Taxonomy" id="2043169"/>
    <lineage>
        <taxon>Bacteria</taxon>
        <taxon>Bacillati</taxon>
        <taxon>Bacillota</taxon>
        <taxon>Clostridia</taxon>
        <taxon>Eubacteriales</taxon>
        <taxon>Desulfitobacteriaceae</taxon>
        <taxon>Desulfosporosinus</taxon>
    </lineage>
</organism>
<dbReference type="Proteomes" id="UP000238916">
    <property type="component" value="Unassembled WGS sequence"/>
</dbReference>
<accession>A0A2U3LP85</accession>
<dbReference type="EMBL" id="OMOF01000664">
    <property type="protein sequence ID" value="SPF53710.1"/>
    <property type="molecule type" value="Genomic_DNA"/>
</dbReference>
<proteinExistence type="predicted"/>
<gene>
    <name evidence="1" type="ORF">SBF1_6970003</name>
</gene>
<name>A0A2U3LP85_9FIRM</name>
<protein>
    <submittedName>
        <fullName evidence="1">Uncharacterized protein</fullName>
    </submittedName>
</protein>